<dbReference type="InterPro" id="IPR038354">
    <property type="entry name" value="VKOR_sf"/>
</dbReference>
<evidence type="ECO:0000259" key="12">
    <source>
        <dbReference type="SMART" id="SM00756"/>
    </source>
</evidence>
<reference evidence="13 14" key="1">
    <citation type="submission" date="2019-01" db="EMBL/GenBank/DDBJ databases">
        <title>Draft genome sequence of Dictyobacter sp. Uno17.</title>
        <authorList>
            <person name="Wang C.M."/>
            <person name="Zheng Y."/>
            <person name="Sakai Y."/>
            <person name="Abe K."/>
            <person name="Yokota A."/>
            <person name="Yabe S."/>
        </authorList>
    </citation>
    <scope>NUCLEOTIDE SEQUENCE [LARGE SCALE GENOMIC DNA]</scope>
    <source>
        <strain evidence="13 14">Uno17</strain>
    </source>
</reference>
<feature type="transmembrane region" description="Helical" evidence="11">
    <location>
        <begin position="7"/>
        <end position="27"/>
    </location>
</feature>
<dbReference type="GO" id="GO:0048038">
    <property type="term" value="F:quinone binding"/>
    <property type="evidence" value="ECO:0007669"/>
    <property type="project" value="UniProtKB-KW"/>
</dbReference>
<keyword evidence="7 11" id="KW-0472">Membrane</keyword>
<evidence type="ECO:0000313" key="13">
    <source>
        <dbReference type="EMBL" id="GCF07943.1"/>
    </source>
</evidence>
<dbReference type="RefSeq" id="WP_149400946.1">
    <property type="nucleotide sequence ID" value="NZ_BIXY01000016.1"/>
</dbReference>
<evidence type="ECO:0000256" key="11">
    <source>
        <dbReference type="SAM" id="Phobius"/>
    </source>
</evidence>
<comment type="subcellular location">
    <subcellularLocation>
        <location evidence="1">Membrane</location>
        <topology evidence="1">Multi-pass membrane protein</topology>
    </subcellularLocation>
</comment>
<evidence type="ECO:0000256" key="10">
    <source>
        <dbReference type="SAM" id="MobiDB-lite"/>
    </source>
</evidence>
<evidence type="ECO:0000256" key="3">
    <source>
        <dbReference type="ARBA" id="ARBA00022692"/>
    </source>
</evidence>
<keyword evidence="6" id="KW-0560">Oxidoreductase</keyword>
<evidence type="ECO:0000256" key="8">
    <source>
        <dbReference type="ARBA" id="ARBA00023157"/>
    </source>
</evidence>
<name>A0A5A5TA99_9CHLR</name>
<sequence>MTYFRRFGAQITFLVLSVIGVAISIYLTVAHYANAPVACSTNGLIDCERVLSSVYSFVPGTSIPISVPGLLWFLMSAVLAVLAWKVWPVWRALRVGQTIWFALGMLTALYLVYVEIVQLKKICAWCTSLHIIMLVMLLVAVFQLIQASSDEDEGEFEDDEEEEAVSQITAQQHQM</sequence>
<dbReference type="PANTHER" id="PTHR34573:SF1">
    <property type="entry name" value="VITAMIN K EPOXIDE REDUCTASE DOMAIN-CONTAINING PROTEIN"/>
    <property type="match status" value="1"/>
</dbReference>
<gene>
    <name evidence="13" type="ORF">KDI_15070</name>
</gene>
<evidence type="ECO:0000256" key="6">
    <source>
        <dbReference type="ARBA" id="ARBA00023002"/>
    </source>
</evidence>
<comment type="caution">
    <text evidence="13">The sequence shown here is derived from an EMBL/GenBank/DDBJ whole genome shotgun (WGS) entry which is preliminary data.</text>
</comment>
<evidence type="ECO:0000256" key="1">
    <source>
        <dbReference type="ARBA" id="ARBA00004141"/>
    </source>
</evidence>
<evidence type="ECO:0000256" key="7">
    <source>
        <dbReference type="ARBA" id="ARBA00023136"/>
    </source>
</evidence>
<comment type="similarity">
    <text evidence="2">Belongs to the VKOR family.</text>
</comment>
<accession>A0A5A5TA99</accession>
<keyword evidence="3 11" id="KW-0812">Transmembrane</keyword>
<dbReference type="PANTHER" id="PTHR34573">
    <property type="entry name" value="VKC DOMAIN-CONTAINING PROTEIN"/>
    <property type="match status" value="1"/>
</dbReference>
<feature type="region of interest" description="Disordered" evidence="10">
    <location>
        <begin position="152"/>
        <end position="175"/>
    </location>
</feature>
<feature type="transmembrane region" description="Helical" evidence="11">
    <location>
        <begin position="99"/>
        <end position="116"/>
    </location>
</feature>
<evidence type="ECO:0000256" key="2">
    <source>
        <dbReference type="ARBA" id="ARBA00006214"/>
    </source>
</evidence>
<dbReference type="EMBL" id="BIXY01000016">
    <property type="protein sequence ID" value="GCF07943.1"/>
    <property type="molecule type" value="Genomic_DNA"/>
</dbReference>
<proteinExistence type="inferred from homology"/>
<dbReference type="SMART" id="SM00756">
    <property type="entry name" value="VKc"/>
    <property type="match status" value="1"/>
</dbReference>
<feature type="compositionally biased region" description="Acidic residues" evidence="10">
    <location>
        <begin position="152"/>
        <end position="164"/>
    </location>
</feature>
<dbReference type="Gene3D" id="1.20.1440.130">
    <property type="entry name" value="VKOR domain"/>
    <property type="match status" value="1"/>
</dbReference>
<keyword evidence="9" id="KW-0676">Redox-active center</keyword>
<dbReference type="GO" id="GO:0016491">
    <property type="term" value="F:oxidoreductase activity"/>
    <property type="evidence" value="ECO:0007669"/>
    <property type="project" value="UniProtKB-KW"/>
</dbReference>
<feature type="transmembrane region" description="Helical" evidence="11">
    <location>
        <begin position="122"/>
        <end position="145"/>
    </location>
</feature>
<evidence type="ECO:0000256" key="4">
    <source>
        <dbReference type="ARBA" id="ARBA00022719"/>
    </source>
</evidence>
<evidence type="ECO:0000313" key="14">
    <source>
        <dbReference type="Proteomes" id="UP000322530"/>
    </source>
</evidence>
<keyword evidence="5 11" id="KW-1133">Transmembrane helix</keyword>
<protein>
    <recommendedName>
        <fullName evidence="12">Vitamin K epoxide reductase domain-containing protein</fullName>
    </recommendedName>
</protein>
<keyword evidence="14" id="KW-1185">Reference proteome</keyword>
<dbReference type="OrthoDB" id="9783799at2"/>
<dbReference type="GO" id="GO:0016020">
    <property type="term" value="C:membrane"/>
    <property type="evidence" value="ECO:0007669"/>
    <property type="project" value="UniProtKB-SubCell"/>
</dbReference>
<keyword evidence="4" id="KW-0874">Quinone</keyword>
<dbReference type="Pfam" id="PF07884">
    <property type="entry name" value="VKOR"/>
    <property type="match status" value="1"/>
</dbReference>
<organism evidence="13 14">
    <name type="scientific">Dictyobacter arantiisoli</name>
    <dbReference type="NCBI Taxonomy" id="2014874"/>
    <lineage>
        <taxon>Bacteria</taxon>
        <taxon>Bacillati</taxon>
        <taxon>Chloroflexota</taxon>
        <taxon>Ktedonobacteria</taxon>
        <taxon>Ktedonobacterales</taxon>
        <taxon>Dictyobacteraceae</taxon>
        <taxon>Dictyobacter</taxon>
    </lineage>
</organism>
<dbReference type="InterPro" id="IPR012932">
    <property type="entry name" value="VKOR"/>
</dbReference>
<dbReference type="AlphaFoldDB" id="A0A5A5TA99"/>
<evidence type="ECO:0000256" key="5">
    <source>
        <dbReference type="ARBA" id="ARBA00022989"/>
    </source>
</evidence>
<evidence type="ECO:0000256" key="9">
    <source>
        <dbReference type="ARBA" id="ARBA00023284"/>
    </source>
</evidence>
<feature type="domain" description="Vitamin K epoxide reductase" evidence="12">
    <location>
        <begin position="6"/>
        <end position="144"/>
    </location>
</feature>
<dbReference type="Proteomes" id="UP000322530">
    <property type="component" value="Unassembled WGS sequence"/>
</dbReference>
<keyword evidence="8" id="KW-1015">Disulfide bond</keyword>
<feature type="compositionally biased region" description="Polar residues" evidence="10">
    <location>
        <begin position="166"/>
        <end position="175"/>
    </location>
</feature>
<dbReference type="CDD" id="cd12918">
    <property type="entry name" value="VKOR_arc"/>
    <property type="match status" value="1"/>
</dbReference>